<dbReference type="EMBL" id="FUUY01000006">
    <property type="protein sequence ID" value="SJX22361.1"/>
    <property type="molecule type" value="Genomic_DNA"/>
</dbReference>
<evidence type="ECO:0000256" key="1">
    <source>
        <dbReference type="SAM" id="Phobius"/>
    </source>
</evidence>
<sequence length="265" mass="30360">MNNAPSLFDDGQIGTGSITQPMTTKVTSTTNLVDLLHDGFYIVFLLKNKYIPSSATEFREKIIALLNRFENQARKLQFSSDDIQDAKYAYCALLDETIVTQQDAQFFELQNSWLISPLQLSLFGSQLAGYRFFEILEELRRKGNSRLAALEVYHYCMLLGFHGRYRIESIENLNHLVARVGDEIDYLKGKKAAFSPFASLPDQIKHMIHRELPFYWILLFLIVFALLSFAGLRYMLSKQSTNSLATYENVISTPTEQAHITIHLP</sequence>
<keyword evidence="1" id="KW-0812">Transmembrane</keyword>
<feature type="domain" description="Type IV / VI secretion system DotU" evidence="2">
    <location>
        <begin position="32"/>
        <end position="235"/>
    </location>
</feature>
<dbReference type="PANTHER" id="PTHR38033:SF1">
    <property type="entry name" value="DOTU FAMILY TYPE IV_VI SECRETION SYSTEM PROTEIN"/>
    <property type="match status" value="1"/>
</dbReference>
<dbReference type="NCBIfam" id="TIGR03349">
    <property type="entry name" value="IV_VI_DotU"/>
    <property type="match status" value="1"/>
</dbReference>
<evidence type="ECO:0000313" key="3">
    <source>
        <dbReference type="EMBL" id="SJX22361.1"/>
    </source>
</evidence>
<dbReference type="PANTHER" id="PTHR38033">
    <property type="entry name" value="MEMBRANE PROTEIN-RELATED"/>
    <property type="match status" value="1"/>
</dbReference>
<dbReference type="Proteomes" id="UP000196240">
    <property type="component" value="Unassembled WGS sequence"/>
</dbReference>
<dbReference type="RefSeq" id="WP_087012852.1">
    <property type="nucleotide sequence ID" value="NZ_FUUY01000006.1"/>
</dbReference>
<organism evidence="3 4">
    <name type="scientific">Acinetobacter johnsonii</name>
    <dbReference type="NCBI Taxonomy" id="40214"/>
    <lineage>
        <taxon>Bacteria</taxon>
        <taxon>Pseudomonadati</taxon>
        <taxon>Pseudomonadota</taxon>
        <taxon>Gammaproteobacteria</taxon>
        <taxon>Moraxellales</taxon>
        <taxon>Moraxellaceae</taxon>
        <taxon>Acinetobacter</taxon>
    </lineage>
</organism>
<dbReference type="InterPro" id="IPR017732">
    <property type="entry name" value="T4/T6SS_DotU"/>
</dbReference>
<dbReference type="InterPro" id="IPR038522">
    <property type="entry name" value="T4/T6SS_DotU_sf"/>
</dbReference>
<evidence type="ECO:0000259" key="2">
    <source>
        <dbReference type="Pfam" id="PF09850"/>
    </source>
</evidence>
<protein>
    <recommendedName>
        <fullName evidence="2">Type IV / VI secretion system DotU domain-containing protein</fullName>
    </recommendedName>
</protein>
<keyword evidence="1" id="KW-1133">Transmembrane helix</keyword>
<feature type="transmembrane region" description="Helical" evidence="1">
    <location>
        <begin position="214"/>
        <end position="236"/>
    </location>
</feature>
<proteinExistence type="predicted"/>
<accession>A0A1R7QDQ1</accession>
<dbReference type="AlphaFoldDB" id="A0A1R7QDQ1"/>
<dbReference type="Pfam" id="PF09850">
    <property type="entry name" value="DotU"/>
    <property type="match status" value="1"/>
</dbReference>
<dbReference type="Gene3D" id="1.25.40.590">
    <property type="entry name" value="Type IV / VI secretion system, DotU"/>
    <property type="match status" value="1"/>
</dbReference>
<dbReference type="NCBIfam" id="NF038228">
    <property type="entry name" value="IcmH_DotU_IVB"/>
    <property type="match status" value="1"/>
</dbReference>
<name>A0A1R7QDQ1_ACIJO</name>
<keyword evidence="1" id="KW-0472">Membrane</keyword>
<evidence type="ECO:0000313" key="4">
    <source>
        <dbReference type="Proteomes" id="UP000196240"/>
    </source>
</evidence>
<gene>
    <name evidence="3" type="ORF">ACNJC6_02003</name>
</gene>
<reference evidence="3 4" key="1">
    <citation type="submission" date="2017-02" db="EMBL/GenBank/DDBJ databases">
        <authorList>
            <person name="Peterson S.W."/>
        </authorList>
    </citation>
    <scope>NUCLEOTIDE SEQUENCE [LARGE SCALE GENOMIC DNA]</scope>
    <source>
        <strain evidence="3">C6</strain>
    </source>
</reference>